<gene>
    <name evidence="2" type="ORF">GCM10023082_14370</name>
</gene>
<name>A0ABP7EE63_9ACTN</name>
<reference evidence="3" key="1">
    <citation type="journal article" date="2019" name="Int. J. Syst. Evol. Microbiol.">
        <title>The Global Catalogue of Microorganisms (GCM) 10K type strain sequencing project: providing services to taxonomists for standard genome sequencing and annotation.</title>
        <authorList>
            <consortium name="The Broad Institute Genomics Platform"/>
            <consortium name="The Broad Institute Genome Sequencing Center for Infectious Disease"/>
            <person name="Wu L."/>
            <person name="Ma J."/>
        </authorList>
    </citation>
    <scope>NUCLEOTIDE SEQUENCE [LARGE SCALE GENOMIC DNA]</scope>
    <source>
        <strain evidence="3">JCM 30846</strain>
    </source>
</reference>
<dbReference type="EMBL" id="BAABEP010000006">
    <property type="protein sequence ID" value="GAA3717932.1"/>
    <property type="molecule type" value="Genomic_DNA"/>
</dbReference>
<evidence type="ECO:0000313" key="3">
    <source>
        <dbReference type="Proteomes" id="UP001499884"/>
    </source>
</evidence>
<evidence type="ECO:0000256" key="1">
    <source>
        <dbReference type="SAM" id="MobiDB-lite"/>
    </source>
</evidence>
<keyword evidence="3" id="KW-1185">Reference proteome</keyword>
<dbReference type="Gene3D" id="2.20.25.10">
    <property type="match status" value="1"/>
</dbReference>
<dbReference type="Proteomes" id="UP001499884">
    <property type="component" value="Unassembled WGS sequence"/>
</dbReference>
<sequence>MNTDVLALLVGLGPFGLAVLAVQARRALQPTGAHRAPRPAPASPYPDSEPTARAWCPECARTEAHALHLDGTRTCWTCHTTTQGDM</sequence>
<accession>A0ABP7EE63</accession>
<organism evidence="2 3">
    <name type="scientific">Streptomyces tremellae</name>
    <dbReference type="NCBI Taxonomy" id="1124239"/>
    <lineage>
        <taxon>Bacteria</taxon>
        <taxon>Bacillati</taxon>
        <taxon>Actinomycetota</taxon>
        <taxon>Actinomycetes</taxon>
        <taxon>Kitasatosporales</taxon>
        <taxon>Streptomycetaceae</taxon>
        <taxon>Streptomyces</taxon>
    </lineage>
</organism>
<feature type="region of interest" description="Disordered" evidence="1">
    <location>
        <begin position="28"/>
        <end position="52"/>
    </location>
</feature>
<dbReference type="RefSeq" id="WP_345642744.1">
    <property type="nucleotide sequence ID" value="NZ_BAABEP010000006.1"/>
</dbReference>
<proteinExistence type="predicted"/>
<protein>
    <submittedName>
        <fullName evidence="2">Uncharacterized protein</fullName>
    </submittedName>
</protein>
<evidence type="ECO:0000313" key="2">
    <source>
        <dbReference type="EMBL" id="GAA3717932.1"/>
    </source>
</evidence>
<comment type="caution">
    <text evidence="2">The sequence shown here is derived from an EMBL/GenBank/DDBJ whole genome shotgun (WGS) entry which is preliminary data.</text>
</comment>